<dbReference type="GeneID" id="73468164"/>
<dbReference type="AlphaFoldDB" id="A0A8J5QG58"/>
<dbReference type="OrthoDB" id="4025944at2759"/>
<dbReference type="Proteomes" id="UP000694255">
    <property type="component" value="Unassembled WGS sequence"/>
</dbReference>
<reference evidence="1 2" key="1">
    <citation type="journal article" date="2021" name="DNA Res.">
        <title>Genome analysis of Candida subhashii reveals its hybrid nature and dual mitochondrial genome conformations.</title>
        <authorList>
            <person name="Mixao V."/>
            <person name="Hegedusova E."/>
            <person name="Saus E."/>
            <person name="Pryszcz L.P."/>
            <person name="Cillingova A."/>
            <person name="Nosek J."/>
            <person name="Gabaldon T."/>
        </authorList>
    </citation>
    <scope>NUCLEOTIDE SEQUENCE [LARGE SCALE GENOMIC DNA]</scope>
    <source>
        <strain evidence="1 2">CBS 10753</strain>
    </source>
</reference>
<evidence type="ECO:0000313" key="2">
    <source>
        <dbReference type="Proteomes" id="UP000694255"/>
    </source>
</evidence>
<evidence type="ECO:0000313" key="1">
    <source>
        <dbReference type="EMBL" id="KAG7665054.1"/>
    </source>
</evidence>
<accession>A0A8J5QG58</accession>
<name>A0A8J5QG58_9ASCO</name>
<sequence>MIRPATTLPRRFNQTLARRSLFTRPPPPPRSSYIANKTYPAIIWHNLIPTKLKYLATIGIASWPVAHAHPNTVIILGPPLLLGSYFGYKKFRHFQYLSNLKRIGIDYMNKDEIVRFEKYDETSVENVMNGIENEFDCLKRQVIDVVEGRIVEYIAMNDGAKDNNVLSLFMDENDQFSINISENEIETWMTSQAEVSDLVEGEDEGKMVKTGFMKLSLPFYSRGDAESKKRLGTISVYLLQVPPTENNDQDYKIGIEITPLSWFKPKSLYFSELPGKGIFKSKLHQKVKLEDQ</sequence>
<protein>
    <submittedName>
        <fullName evidence="1">Uncharacterized protein</fullName>
    </submittedName>
</protein>
<proteinExistence type="predicted"/>
<dbReference type="EMBL" id="JAGSYN010000053">
    <property type="protein sequence ID" value="KAG7665054.1"/>
    <property type="molecule type" value="Genomic_DNA"/>
</dbReference>
<keyword evidence="2" id="KW-1185">Reference proteome</keyword>
<comment type="caution">
    <text evidence="1">The sequence shown here is derived from an EMBL/GenBank/DDBJ whole genome shotgun (WGS) entry which is preliminary data.</text>
</comment>
<dbReference type="RefSeq" id="XP_049265286.1">
    <property type="nucleotide sequence ID" value="XM_049405009.1"/>
</dbReference>
<gene>
    <name evidence="1" type="ORF">J8A68_001363</name>
</gene>
<organism evidence="1 2">
    <name type="scientific">[Candida] subhashii</name>
    <dbReference type="NCBI Taxonomy" id="561895"/>
    <lineage>
        <taxon>Eukaryota</taxon>
        <taxon>Fungi</taxon>
        <taxon>Dikarya</taxon>
        <taxon>Ascomycota</taxon>
        <taxon>Saccharomycotina</taxon>
        <taxon>Pichiomycetes</taxon>
        <taxon>Debaryomycetaceae</taxon>
        <taxon>Spathaspora</taxon>
    </lineage>
</organism>